<name>A0A8K0XUN3_9AGAR</name>
<dbReference type="EMBL" id="JAEVFJ010000001">
    <property type="protein sequence ID" value="KAH8107763.1"/>
    <property type="molecule type" value="Genomic_DNA"/>
</dbReference>
<feature type="region of interest" description="Disordered" evidence="1">
    <location>
        <begin position="103"/>
        <end position="122"/>
    </location>
</feature>
<gene>
    <name evidence="2" type="ORF">BXZ70DRAFT_10281</name>
</gene>
<keyword evidence="3" id="KW-1185">Reference proteome</keyword>
<protein>
    <submittedName>
        <fullName evidence="2">Uncharacterized protein</fullName>
    </submittedName>
</protein>
<evidence type="ECO:0000313" key="2">
    <source>
        <dbReference type="EMBL" id="KAH8107763.1"/>
    </source>
</evidence>
<proteinExistence type="predicted"/>
<evidence type="ECO:0000313" key="3">
    <source>
        <dbReference type="Proteomes" id="UP000813824"/>
    </source>
</evidence>
<evidence type="ECO:0000256" key="1">
    <source>
        <dbReference type="SAM" id="MobiDB-lite"/>
    </source>
</evidence>
<feature type="compositionally biased region" description="Basic and acidic residues" evidence="1">
    <location>
        <begin position="179"/>
        <end position="189"/>
    </location>
</feature>
<reference evidence="2" key="1">
    <citation type="journal article" date="2021" name="New Phytol.">
        <title>Evolutionary innovations through gain and loss of genes in the ectomycorrhizal Boletales.</title>
        <authorList>
            <person name="Wu G."/>
            <person name="Miyauchi S."/>
            <person name="Morin E."/>
            <person name="Kuo A."/>
            <person name="Drula E."/>
            <person name="Varga T."/>
            <person name="Kohler A."/>
            <person name="Feng B."/>
            <person name="Cao Y."/>
            <person name="Lipzen A."/>
            <person name="Daum C."/>
            <person name="Hundley H."/>
            <person name="Pangilinan J."/>
            <person name="Johnson J."/>
            <person name="Barry K."/>
            <person name="LaButti K."/>
            <person name="Ng V."/>
            <person name="Ahrendt S."/>
            <person name="Min B."/>
            <person name="Choi I.G."/>
            <person name="Park H."/>
            <person name="Plett J.M."/>
            <person name="Magnuson J."/>
            <person name="Spatafora J.W."/>
            <person name="Nagy L.G."/>
            <person name="Henrissat B."/>
            <person name="Grigoriev I.V."/>
            <person name="Yang Z.L."/>
            <person name="Xu J."/>
            <person name="Martin F.M."/>
        </authorList>
    </citation>
    <scope>NUCLEOTIDE SEQUENCE</scope>
    <source>
        <strain evidence="2">KKN 215</strain>
    </source>
</reference>
<dbReference type="AlphaFoldDB" id="A0A8K0XUN3"/>
<sequence length="189" mass="21571">MLLYTIACLSVCLSLFVLFPFSLMWHTYRIVDVFVGNGTKRRCLAIVVVSRTHSFLEISPLFMKIEFGHLRFLSRESFSRYPPSAPNVLASFARVALRVEPYADKSRHDPETNSSQQKKPPFSVSYQHDPFLDFWSATTGNVLPPTLRCVSPHTSSPSPSPSPSRNTERPHPPPKFRIRGLEQETRLEH</sequence>
<dbReference type="Proteomes" id="UP000813824">
    <property type="component" value="Unassembled WGS sequence"/>
</dbReference>
<comment type="caution">
    <text evidence="2">The sequence shown here is derived from an EMBL/GenBank/DDBJ whole genome shotgun (WGS) entry which is preliminary data.</text>
</comment>
<feature type="region of interest" description="Disordered" evidence="1">
    <location>
        <begin position="146"/>
        <end position="189"/>
    </location>
</feature>
<organism evidence="2 3">
    <name type="scientific">Cristinia sonorae</name>
    <dbReference type="NCBI Taxonomy" id="1940300"/>
    <lineage>
        <taxon>Eukaryota</taxon>
        <taxon>Fungi</taxon>
        <taxon>Dikarya</taxon>
        <taxon>Basidiomycota</taxon>
        <taxon>Agaricomycotina</taxon>
        <taxon>Agaricomycetes</taxon>
        <taxon>Agaricomycetidae</taxon>
        <taxon>Agaricales</taxon>
        <taxon>Pleurotineae</taxon>
        <taxon>Stephanosporaceae</taxon>
        <taxon>Cristinia</taxon>
    </lineage>
</organism>
<accession>A0A8K0XUN3</accession>